<dbReference type="AlphaFoldDB" id="A0A0A9TVW4"/>
<accession>A0A0A9TVW4</accession>
<reference evidence="1" key="2">
    <citation type="journal article" date="2015" name="Data Brief">
        <title>Shoot transcriptome of the giant reed, Arundo donax.</title>
        <authorList>
            <person name="Barrero R.A."/>
            <person name="Guerrero F.D."/>
            <person name="Moolhuijzen P."/>
            <person name="Goolsby J.A."/>
            <person name="Tidwell J."/>
            <person name="Bellgard S.E."/>
            <person name="Bellgard M.I."/>
        </authorList>
    </citation>
    <scope>NUCLEOTIDE SEQUENCE</scope>
    <source>
        <tissue evidence="1">Shoot tissue taken approximately 20 cm above the soil surface</tissue>
    </source>
</reference>
<dbReference type="EMBL" id="GBRH01282360">
    <property type="protein sequence ID" value="JAD15535.1"/>
    <property type="molecule type" value="Transcribed_RNA"/>
</dbReference>
<name>A0A0A9TVW4_ARUDO</name>
<protein>
    <submittedName>
        <fullName evidence="1">Uncharacterized protein</fullName>
    </submittedName>
</protein>
<evidence type="ECO:0000313" key="1">
    <source>
        <dbReference type="EMBL" id="JAD15535.1"/>
    </source>
</evidence>
<proteinExistence type="predicted"/>
<sequence>MNIICMIKYFLKVSVLNRKKIVFMFPISMLIINTSVVH</sequence>
<reference evidence="1" key="1">
    <citation type="submission" date="2014-09" db="EMBL/GenBank/DDBJ databases">
        <authorList>
            <person name="Magalhaes I.L.F."/>
            <person name="Oliveira U."/>
            <person name="Santos F.R."/>
            <person name="Vidigal T.H.D.A."/>
            <person name="Brescovit A.D."/>
            <person name="Santos A.J."/>
        </authorList>
    </citation>
    <scope>NUCLEOTIDE SEQUENCE</scope>
    <source>
        <tissue evidence="1">Shoot tissue taken approximately 20 cm above the soil surface</tissue>
    </source>
</reference>
<organism evidence="1">
    <name type="scientific">Arundo donax</name>
    <name type="common">Giant reed</name>
    <name type="synonym">Donax arundinaceus</name>
    <dbReference type="NCBI Taxonomy" id="35708"/>
    <lineage>
        <taxon>Eukaryota</taxon>
        <taxon>Viridiplantae</taxon>
        <taxon>Streptophyta</taxon>
        <taxon>Embryophyta</taxon>
        <taxon>Tracheophyta</taxon>
        <taxon>Spermatophyta</taxon>
        <taxon>Magnoliopsida</taxon>
        <taxon>Liliopsida</taxon>
        <taxon>Poales</taxon>
        <taxon>Poaceae</taxon>
        <taxon>PACMAD clade</taxon>
        <taxon>Arundinoideae</taxon>
        <taxon>Arundineae</taxon>
        <taxon>Arundo</taxon>
    </lineage>
</organism>